<evidence type="ECO:0000313" key="10">
    <source>
        <dbReference type="Proteomes" id="UP001500368"/>
    </source>
</evidence>
<feature type="transmembrane region" description="Helical" evidence="7">
    <location>
        <begin position="27"/>
        <end position="45"/>
    </location>
</feature>
<reference evidence="10" key="1">
    <citation type="journal article" date="2019" name="Int. J. Syst. Evol. Microbiol.">
        <title>The Global Catalogue of Microorganisms (GCM) 10K type strain sequencing project: providing services to taxonomists for standard genome sequencing and annotation.</title>
        <authorList>
            <consortium name="The Broad Institute Genomics Platform"/>
            <consortium name="The Broad Institute Genome Sequencing Center for Infectious Disease"/>
            <person name="Wu L."/>
            <person name="Ma J."/>
        </authorList>
    </citation>
    <scope>NUCLEOTIDE SEQUENCE [LARGE SCALE GENOMIC DNA]</scope>
    <source>
        <strain evidence="10">JCM 19129</strain>
    </source>
</reference>
<evidence type="ECO:0000313" key="9">
    <source>
        <dbReference type="EMBL" id="GAA4913926.1"/>
    </source>
</evidence>
<feature type="transmembrane region" description="Helical" evidence="7">
    <location>
        <begin position="202"/>
        <end position="222"/>
    </location>
</feature>
<evidence type="ECO:0000256" key="2">
    <source>
        <dbReference type="ARBA" id="ARBA00008640"/>
    </source>
</evidence>
<feature type="domain" description="VTT" evidence="8">
    <location>
        <begin position="78"/>
        <end position="194"/>
    </location>
</feature>
<sequence>MADVAEDQTTTPGDDERQRWLSVARNVTLGVVVLGLVWVVFNVELPSGRQLQEQIEALGWIGWIAFVLLYAVVATTPIPVTIMAVTAGLLFNLVSGTVLSVAGVMLGCWIAYWVARGLGKQTMRKLLGRHGPTVESHLQESGFYAVATLRLMPGLPYWPVNYGAGAFGVNHTPYLLASVISCIPGQFSLVAIGAFIAEPSIFTALAVAAGWAGVGVLTVLAYRRWKRDRRTSPNPSPTLEN</sequence>
<comment type="similarity">
    <text evidence="2 7">Belongs to the TVP38/TMEM64 family.</text>
</comment>
<dbReference type="PANTHER" id="PTHR12677">
    <property type="entry name" value="GOLGI APPARATUS MEMBRANE PROTEIN TVP38-RELATED"/>
    <property type="match status" value="1"/>
</dbReference>
<keyword evidence="3 7" id="KW-1003">Cell membrane</keyword>
<evidence type="ECO:0000256" key="4">
    <source>
        <dbReference type="ARBA" id="ARBA00022692"/>
    </source>
</evidence>
<dbReference type="PANTHER" id="PTHR12677:SF59">
    <property type="entry name" value="GOLGI APPARATUS MEMBRANE PROTEIN TVP38-RELATED"/>
    <property type="match status" value="1"/>
</dbReference>
<dbReference type="Proteomes" id="UP001500368">
    <property type="component" value="Unassembled WGS sequence"/>
</dbReference>
<evidence type="ECO:0000256" key="5">
    <source>
        <dbReference type="ARBA" id="ARBA00022989"/>
    </source>
</evidence>
<evidence type="ECO:0000256" key="3">
    <source>
        <dbReference type="ARBA" id="ARBA00022475"/>
    </source>
</evidence>
<gene>
    <name evidence="9" type="ORF">GCM10025790_06030</name>
</gene>
<feature type="transmembrane region" description="Helical" evidence="7">
    <location>
        <begin position="57"/>
        <end position="78"/>
    </location>
</feature>
<comment type="caution">
    <text evidence="9">The sequence shown here is derived from an EMBL/GenBank/DDBJ whole genome shotgun (WGS) entry which is preliminary data.</text>
</comment>
<feature type="transmembrane region" description="Helical" evidence="7">
    <location>
        <begin position="174"/>
        <end position="196"/>
    </location>
</feature>
<evidence type="ECO:0000256" key="6">
    <source>
        <dbReference type="ARBA" id="ARBA00023136"/>
    </source>
</evidence>
<keyword evidence="5 7" id="KW-1133">Transmembrane helix</keyword>
<keyword evidence="10" id="KW-1185">Reference proteome</keyword>
<feature type="transmembrane region" description="Helical" evidence="7">
    <location>
        <begin position="90"/>
        <end position="115"/>
    </location>
</feature>
<proteinExistence type="inferred from homology"/>
<dbReference type="EMBL" id="BAABLW010000002">
    <property type="protein sequence ID" value="GAA4913926.1"/>
    <property type="molecule type" value="Genomic_DNA"/>
</dbReference>
<keyword evidence="4 7" id="KW-0812">Transmembrane</keyword>
<dbReference type="InterPro" id="IPR032816">
    <property type="entry name" value="VTT_dom"/>
</dbReference>
<dbReference type="InterPro" id="IPR015414">
    <property type="entry name" value="TMEM64"/>
</dbReference>
<evidence type="ECO:0000256" key="1">
    <source>
        <dbReference type="ARBA" id="ARBA00004651"/>
    </source>
</evidence>
<evidence type="ECO:0000259" key="8">
    <source>
        <dbReference type="Pfam" id="PF09335"/>
    </source>
</evidence>
<keyword evidence="6 7" id="KW-0472">Membrane</keyword>
<dbReference type="Pfam" id="PF09335">
    <property type="entry name" value="VTT_dom"/>
    <property type="match status" value="1"/>
</dbReference>
<name>A0ABP9FSZ2_9MICC</name>
<evidence type="ECO:0000256" key="7">
    <source>
        <dbReference type="RuleBase" id="RU366058"/>
    </source>
</evidence>
<protein>
    <recommendedName>
        <fullName evidence="7">TVP38/TMEM64 family membrane protein</fullName>
    </recommendedName>
</protein>
<organism evidence="9 10">
    <name type="scientific">Nesterenkonia rhizosphaerae</name>
    <dbReference type="NCBI Taxonomy" id="1348272"/>
    <lineage>
        <taxon>Bacteria</taxon>
        <taxon>Bacillati</taxon>
        <taxon>Actinomycetota</taxon>
        <taxon>Actinomycetes</taxon>
        <taxon>Micrococcales</taxon>
        <taxon>Micrococcaceae</taxon>
        <taxon>Nesterenkonia</taxon>
    </lineage>
</organism>
<comment type="subcellular location">
    <subcellularLocation>
        <location evidence="1 7">Cell membrane</location>
        <topology evidence="1 7">Multi-pass membrane protein</topology>
    </subcellularLocation>
</comment>
<accession>A0ABP9FSZ2</accession>